<evidence type="ECO:0000256" key="1">
    <source>
        <dbReference type="SAM" id="MobiDB-lite"/>
    </source>
</evidence>
<reference evidence="3" key="1">
    <citation type="submission" date="2016-11" db="UniProtKB">
        <authorList>
            <consortium name="WormBaseParasite"/>
        </authorList>
    </citation>
    <scope>IDENTIFICATION</scope>
</reference>
<feature type="compositionally biased region" description="Basic residues" evidence="1">
    <location>
        <begin position="44"/>
        <end position="55"/>
    </location>
</feature>
<evidence type="ECO:0000313" key="3">
    <source>
        <dbReference type="WBParaSite" id="BXY_0647600.1"/>
    </source>
</evidence>
<evidence type="ECO:0000313" key="2">
    <source>
        <dbReference type="Proteomes" id="UP000095284"/>
    </source>
</evidence>
<name>A0A1I7S0F2_BURXY</name>
<organism evidence="2 3">
    <name type="scientific">Bursaphelenchus xylophilus</name>
    <name type="common">Pinewood nematode worm</name>
    <name type="synonym">Aphelenchoides xylophilus</name>
    <dbReference type="NCBI Taxonomy" id="6326"/>
    <lineage>
        <taxon>Eukaryota</taxon>
        <taxon>Metazoa</taxon>
        <taxon>Ecdysozoa</taxon>
        <taxon>Nematoda</taxon>
        <taxon>Chromadorea</taxon>
        <taxon>Rhabditida</taxon>
        <taxon>Tylenchina</taxon>
        <taxon>Tylenchomorpha</taxon>
        <taxon>Aphelenchoidea</taxon>
        <taxon>Aphelenchoididae</taxon>
        <taxon>Bursaphelenchus</taxon>
    </lineage>
</organism>
<dbReference type="Proteomes" id="UP000095284">
    <property type="component" value="Unplaced"/>
</dbReference>
<sequence>MLRRFSQLGSHTSANSDTKDTKVEVKVTEMGKRNDTTNTDFHQRWPHKLGKRSKPKKTEQPAKDENTMSNTGSE</sequence>
<protein>
    <submittedName>
        <fullName evidence="3">Uncharacterized protein</fullName>
    </submittedName>
</protein>
<accession>A0A1I7S0F2</accession>
<feature type="compositionally biased region" description="Polar residues" evidence="1">
    <location>
        <begin position="7"/>
        <end position="16"/>
    </location>
</feature>
<proteinExistence type="predicted"/>
<dbReference type="WBParaSite" id="BXY_0647600.1">
    <property type="protein sequence ID" value="BXY_0647600.1"/>
    <property type="gene ID" value="BXY_0647600"/>
</dbReference>
<feature type="region of interest" description="Disordered" evidence="1">
    <location>
        <begin position="1"/>
        <end position="74"/>
    </location>
</feature>
<feature type="compositionally biased region" description="Basic and acidic residues" evidence="1">
    <location>
        <begin position="17"/>
        <end position="35"/>
    </location>
</feature>
<dbReference type="AlphaFoldDB" id="A0A1I7S0F2"/>
<feature type="compositionally biased region" description="Basic and acidic residues" evidence="1">
    <location>
        <begin position="56"/>
        <end position="66"/>
    </location>
</feature>